<evidence type="ECO:0000313" key="2">
    <source>
        <dbReference type="Proteomes" id="UP000736787"/>
    </source>
</evidence>
<gene>
    <name evidence="1" type="ORF">PC117_g18120</name>
</gene>
<sequence>MLSKTSNANKLPVEPGCQCCCQPDRLMIPSVGRRGVEMILSLVHGD</sequence>
<reference evidence="1" key="1">
    <citation type="submission" date="2018-10" db="EMBL/GenBank/DDBJ databases">
        <title>Effector identification in a new, highly contiguous assembly of the strawberry crown rot pathogen Phytophthora cactorum.</title>
        <authorList>
            <person name="Armitage A.D."/>
            <person name="Nellist C.F."/>
            <person name="Bates H."/>
            <person name="Vickerstaff R.J."/>
            <person name="Harrison R.J."/>
        </authorList>
    </citation>
    <scope>NUCLEOTIDE SEQUENCE</scope>
    <source>
        <strain evidence="1">4040</strain>
    </source>
</reference>
<proteinExistence type="predicted"/>
<comment type="caution">
    <text evidence="1">The sequence shown here is derived from an EMBL/GenBank/DDBJ whole genome shotgun (WGS) entry which is preliminary data.</text>
</comment>
<accession>A0A8T1C501</accession>
<dbReference type="AlphaFoldDB" id="A0A8T1C501"/>
<dbReference type="EMBL" id="RCMK01000713">
    <property type="protein sequence ID" value="KAG2915086.1"/>
    <property type="molecule type" value="Genomic_DNA"/>
</dbReference>
<dbReference type="Proteomes" id="UP000736787">
    <property type="component" value="Unassembled WGS sequence"/>
</dbReference>
<protein>
    <submittedName>
        <fullName evidence="1">Uncharacterized protein</fullName>
    </submittedName>
</protein>
<organism evidence="1 2">
    <name type="scientific">Phytophthora cactorum</name>
    <dbReference type="NCBI Taxonomy" id="29920"/>
    <lineage>
        <taxon>Eukaryota</taxon>
        <taxon>Sar</taxon>
        <taxon>Stramenopiles</taxon>
        <taxon>Oomycota</taxon>
        <taxon>Peronosporomycetes</taxon>
        <taxon>Peronosporales</taxon>
        <taxon>Peronosporaceae</taxon>
        <taxon>Phytophthora</taxon>
    </lineage>
</organism>
<name>A0A8T1C501_9STRA</name>
<evidence type="ECO:0000313" key="1">
    <source>
        <dbReference type="EMBL" id="KAG2915086.1"/>
    </source>
</evidence>